<feature type="transmembrane region" description="Helical" evidence="13">
    <location>
        <begin position="230"/>
        <end position="253"/>
    </location>
</feature>
<dbReference type="PANTHER" id="PTHR24232">
    <property type="entry name" value="G-PROTEIN COUPLED RECEPTOR"/>
    <property type="match status" value="1"/>
</dbReference>
<evidence type="ECO:0000256" key="8">
    <source>
        <dbReference type="ARBA" id="ARBA00023170"/>
    </source>
</evidence>
<feature type="domain" description="G-protein coupled receptors family 1 profile" evidence="14">
    <location>
        <begin position="83"/>
        <end position="329"/>
    </location>
</feature>
<keyword evidence="6 13" id="KW-0472">Membrane</keyword>
<keyword evidence="5" id="KW-0297">G-protein coupled receptor</keyword>
<sequence>MDPSTSINMFEDLPANYHVYEDYGWHFPPNNSTETFNPALQVEKEREHDVVLPNTSELVLTSSVTTAFLPLIYIIIFIVGLPTNAMAIWVFLIRMKKKNPASILLANLTLADLLFIIWLPMKIHYHFSGNDWTFGEPLCKVLVSFFYGNMYCSTIFIACISVQRYWAITHPLSYKLTNRVAVCVSVCVWIVVWLLTIPLYQYDQTVKVANLNITTCQDVIRPSQEHWPAWYFRTMGIVGYVVPCVVCVVAYLLTFRSLRRSMMDSCTNKRKRKAVVFMVIVLVMFLVCFNPSNILLMVHSFTLYNDNYKLYIVALCLGSLNSCLDPFVYYFISSEFREHVIKMLICHSKQTASIIRCSYKPMSIHTESPTPPTDTALPAFLDQTDSTHCKTQQTDLGSGQPGEKTTVVQWQKS</sequence>
<proteinExistence type="predicted"/>
<evidence type="ECO:0000256" key="11">
    <source>
        <dbReference type="PIRSR" id="PIRSR603912-52"/>
    </source>
</evidence>
<dbReference type="GeneTree" id="ENSGT01050000244840"/>
<evidence type="ECO:0000313" key="16">
    <source>
        <dbReference type="Proteomes" id="UP000018467"/>
    </source>
</evidence>
<keyword evidence="3 13" id="KW-0812">Transmembrane</keyword>
<dbReference type="PANTHER" id="PTHR24232:SF21">
    <property type="entry name" value="PROTEINASE-ACTIVATED RECEPTOR 2"/>
    <property type="match status" value="1"/>
</dbReference>
<dbReference type="AlphaFoldDB" id="A0A3B1K6K4"/>
<feature type="disulfide bond" evidence="11">
    <location>
        <begin position="139"/>
        <end position="216"/>
    </location>
</feature>
<dbReference type="InParanoid" id="A0A3B1K6K4"/>
<evidence type="ECO:0000256" key="7">
    <source>
        <dbReference type="ARBA" id="ARBA00023157"/>
    </source>
</evidence>
<dbReference type="FunFam" id="1.20.1070.10:FF:000040">
    <property type="entry name" value="Coagulation factor 2 (thrombin) receptor"/>
    <property type="match status" value="1"/>
</dbReference>
<dbReference type="SUPFAM" id="SSF81321">
    <property type="entry name" value="Family A G protein-coupled receptor-like"/>
    <property type="match status" value="1"/>
</dbReference>
<feature type="region of interest" description="Disordered" evidence="12">
    <location>
        <begin position="391"/>
        <end position="413"/>
    </location>
</feature>
<name>A0A3B1K6K4_ASTMX</name>
<dbReference type="InterPro" id="IPR002281">
    <property type="entry name" value="Pro_rcpt_2"/>
</dbReference>
<evidence type="ECO:0000259" key="14">
    <source>
        <dbReference type="PROSITE" id="PS50262"/>
    </source>
</evidence>
<reference evidence="16" key="1">
    <citation type="submission" date="2013-03" db="EMBL/GenBank/DDBJ databases">
        <authorList>
            <person name="Jeffery W."/>
            <person name="Warren W."/>
            <person name="Wilson R.K."/>
        </authorList>
    </citation>
    <scope>NUCLEOTIDE SEQUENCE</scope>
    <source>
        <strain evidence="16">female</strain>
    </source>
</reference>
<comment type="subcellular location">
    <subcellularLocation>
        <location evidence="1">Cell membrane</location>
        <topology evidence="1">Multi-pass membrane protein</topology>
    </subcellularLocation>
</comment>
<evidence type="ECO:0000256" key="9">
    <source>
        <dbReference type="ARBA" id="ARBA00023180"/>
    </source>
</evidence>
<dbReference type="GO" id="GO:0005886">
    <property type="term" value="C:plasma membrane"/>
    <property type="evidence" value="ECO:0007669"/>
    <property type="project" value="UniProtKB-SubCell"/>
</dbReference>
<feature type="transmembrane region" description="Helical" evidence="13">
    <location>
        <begin position="274"/>
        <end position="298"/>
    </location>
</feature>
<protein>
    <submittedName>
        <fullName evidence="15">Coagulation factor II (thrombin) receptor-like 1, tandem duplicate 1</fullName>
    </submittedName>
</protein>
<dbReference type="PROSITE" id="PS50262">
    <property type="entry name" value="G_PROTEIN_RECEP_F1_2"/>
    <property type="match status" value="1"/>
</dbReference>
<dbReference type="PRINTS" id="PR00237">
    <property type="entry name" value="GPCRRHODOPSN"/>
</dbReference>
<dbReference type="PRINTS" id="PR01152">
    <property type="entry name" value="PROTEASEAR2"/>
</dbReference>
<evidence type="ECO:0000256" key="3">
    <source>
        <dbReference type="ARBA" id="ARBA00022692"/>
    </source>
</evidence>
<dbReference type="STRING" id="7994.ENSAMXP00000049730"/>
<keyword evidence="4 13" id="KW-1133">Transmembrane helix</keyword>
<evidence type="ECO:0000256" key="6">
    <source>
        <dbReference type="ARBA" id="ARBA00023136"/>
    </source>
</evidence>
<keyword evidence="16" id="KW-1185">Reference proteome</keyword>
<organism evidence="15 16">
    <name type="scientific">Astyanax mexicanus</name>
    <name type="common">Blind cave fish</name>
    <name type="synonym">Astyanax fasciatus mexicanus</name>
    <dbReference type="NCBI Taxonomy" id="7994"/>
    <lineage>
        <taxon>Eukaryota</taxon>
        <taxon>Metazoa</taxon>
        <taxon>Chordata</taxon>
        <taxon>Craniata</taxon>
        <taxon>Vertebrata</taxon>
        <taxon>Euteleostomi</taxon>
        <taxon>Actinopterygii</taxon>
        <taxon>Neopterygii</taxon>
        <taxon>Teleostei</taxon>
        <taxon>Ostariophysi</taxon>
        <taxon>Characiformes</taxon>
        <taxon>Characoidei</taxon>
        <taxon>Acestrorhamphidae</taxon>
        <taxon>Acestrorhamphinae</taxon>
        <taxon>Astyanax</taxon>
    </lineage>
</organism>
<feature type="transmembrane region" description="Helical" evidence="13">
    <location>
        <begin position="67"/>
        <end position="92"/>
    </location>
</feature>
<keyword evidence="2" id="KW-1003">Cell membrane</keyword>
<keyword evidence="8" id="KW-0675">Receptor</keyword>
<keyword evidence="9" id="KW-0325">Glycoprotein</keyword>
<feature type="transmembrane region" description="Helical" evidence="13">
    <location>
        <begin position="180"/>
        <end position="200"/>
    </location>
</feature>
<reference evidence="16" key="2">
    <citation type="journal article" date="2014" name="Nat. Commun.">
        <title>The cavefish genome reveals candidate genes for eye loss.</title>
        <authorList>
            <person name="McGaugh S.E."/>
            <person name="Gross J.B."/>
            <person name="Aken B."/>
            <person name="Blin M."/>
            <person name="Borowsky R."/>
            <person name="Chalopin D."/>
            <person name="Hinaux H."/>
            <person name="Jeffery W.R."/>
            <person name="Keene A."/>
            <person name="Ma L."/>
            <person name="Minx P."/>
            <person name="Murphy D."/>
            <person name="O'Quin K.E."/>
            <person name="Retaux S."/>
            <person name="Rohner N."/>
            <person name="Searle S.M."/>
            <person name="Stahl B.A."/>
            <person name="Tabin C."/>
            <person name="Volff J.N."/>
            <person name="Yoshizawa M."/>
            <person name="Warren W.C."/>
        </authorList>
    </citation>
    <scope>NUCLEOTIDE SEQUENCE [LARGE SCALE GENOMIC DNA]</scope>
    <source>
        <strain evidence="16">female</strain>
    </source>
</reference>
<evidence type="ECO:0000256" key="4">
    <source>
        <dbReference type="ARBA" id="ARBA00022989"/>
    </source>
</evidence>
<dbReference type="Gene3D" id="1.20.1070.10">
    <property type="entry name" value="Rhodopsin 7-helix transmembrane proteins"/>
    <property type="match status" value="1"/>
</dbReference>
<dbReference type="SMART" id="SM01381">
    <property type="entry name" value="7TM_GPCR_Srsx"/>
    <property type="match status" value="1"/>
</dbReference>
<dbReference type="GO" id="GO:0007200">
    <property type="term" value="P:phospholipase C-activating G protein-coupled receptor signaling pathway"/>
    <property type="evidence" value="ECO:0007669"/>
    <property type="project" value="TreeGrafter"/>
</dbReference>
<dbReference type="InterPro" id="IPR000276">
    <property type="entry name" value="GPCR_Rhodpsn"/>
</dbReference>
<feature type="transmembrane region" description="Helical" evidence="13">
    <location>
        <begin position="141"/>
        <end position="160"/>
    </location>
</feature>
<dbReference type="GO" id="GO:0007596">
    <property type="term" value="P:blood coagulation"/>
    <property type="evidence" value="ECO:0007669"/>
    <property type="project" value="InterPro"/>
</dbReference>
<evidence type="ECO:0000256" key="2">
    <source>
        <dbReference type="ARBA" id="ARBA00022475"/>
    </source>
</evidence>
<evidence type="ECO:0000313" key="15">
    <source>
        <dbReference type="Ensembl" id="ENSAMXP00000049730.1"/>
    </source>
</evidence>
<evidence type="ECO:0000256" key="12">
    <source>
        <dbReference type="SAM" id="MobiDB-lite"/>
    </source>
</evidence>
<keyword evidence="10" id="KW-0807">Transducer</keyword>
<reference evidence="15" key="4">
    <citation type="submission" date="2025-09" db="UniProtKB">
        <authorList>
            <consortium name="Ensembl"/>
        </authorList>
    </citation>
    <scope>IDENTIFICATION</scope>
</reference>
<evidence type="ECO:0000256" key="1">
    <source>
        <dbReference type="ARBA" id="ARBA00004651"/>
    </source>
</evidence>
<dbReference type="InterPro" id="IPR003912">
    <property type="entry name" value="Protea_act_rcpt"/>
</dbReference>
<dbReference type="InterPro" id="IPR017452">
    <property type="entry name" value="GPCR_Rhodpsn_7TM"/>
</dbReference>
<accession>A0A3B1K6K4</accession>
<evidence type="ECO:0000256" key="13">
    <source>
        <dbReference type="SAM" id="Phobius"/>
    </source>
</evidence>
<dbReference type="Pfam" id="PF00001">
    <property type="entry name" value="7tm_1"/>
    <property type="match status" value="1"/>
</dbReference>
<reference evidence="15" key="3">
    <citation type="submission" date="2025-08" db="UniProtKB">
        <authorList>
            <consortium name="Ensembl"/>
        </authorList>
    </citation>
    <scope>IDENTIFICATION</scope>
</reference>
<dbReference type="Ensembl" id="ENSAMXT00000032732.1">
    <property type="protein sequence ID" value="ENSAMXP00000049730.1"/>
    <property type="gene ID" value="ENSAMXG00000035899.1"/>
</dbReference>
<keyword evidence="7 11" id="KW-1015">Disulfide bond</keyword>
<dbReference type="GO" id="GO:0015057">
    <property type="term" value="F:thrombin-activated receptor activity"/>
    <property type="evidence" value="ECO:0007669"/>
    <property type="project" value="InterPro"/>
</dbReference>
<feature type="transmembrane region" description="Helical" evidence="13">
    <location>
        <begin position="310"/>
        <end position="332"/>
    </location>
</feature>
<dbReference type="GO" id="GO:0035025">
    <property type="term" value="P:positive regulation of Rho protein signal transduction"/>
    <property type="evidence" value="ECO:0007669"/>
    <property type="project" value="TreeGrafter"/>
</dbReference>
<evidence type="ECO:0000256" key="5">
    <source>
        <dbReference type="ARBA" id="ARBA00023040"/>
    </source>
</evidence>
<evidence type="ECO:0000256" key="10">
    <source>
        <dbReference type="ARBA" id="ARBA00023224"/>
    </source>
</evidence>
<dbReference type="Proteomes" id="UP000018467">
    <property type="component" value="Unassembled WGS sequence"/>
</dbReference>
<dbReference type="PRINTS" id="PR01428">
    <property type="entry name" value="PROTEASEAR"/>
</dbReference>
<dbReference type="Bgee" id="ENSAMXG00000035899">
    <property type="expression patterns" value="Expressed in testis and 1 other cell type or tissue"/>
</dbReference>
<feature type="transmembrane region" description="Helical" evidence="13">
    <location>
        <begin position="104"/>
        <end position="121"/>
    </location>
</feature>